<reference evidence="2" key="1">
    <citation type="journal article" date="2021" name="ISME J.">
        <title>Evolutionary origin and ecological implication of a unique nif island in free-living Bradyrhizobium lineages.</title>
        <authorList>
            <person name="Tao J."/>
        </authorList>
    </citation>
    <scope>NUCLEOTIDE SEQUENCE [LARGE SCALE GENOMIC DNA]</scope>
    <source>
        <strain evidence="2">SZCCT0094</strain>
    </source>
</reference>
<sequence length="214" mass="23091">MTIYAILSGLGAAILLLTGGYLFGARQGAQARDLLRRQVQLQAASLDQLQERSNQEAAERETSLRSAIQDVLAPLVERERISLDLAQLATRPGRRRELVPLLDRIAEVGRFQTVLLTNEEGLPLAANTTARHTERLAAAATRLSLVAEKVSGEHAVAPLSVMLRDATEATTLCRIFRVQDQTLTLTALSNDPRLASVALDPALAKVQVALTAPA</sequence>
<protein>
    <submittedName>
        <fullName evidence="1">Uncharacterized protein</fullName>
    </submittedName>
</protein>
<gene>
    <name evidence="1" type="ORF">JQ619_28595</name>
</gene>
<evidence type="ECO:0000313" key="2">
    <source>
        <dbReference type="Proteomes" id="UP001314635"/>
    </source>
</evidence>
<accession>A0ABS5GEF6</accession>
<name>A0ABS5GEF6_9BRAD</name>
<evidence type="ECO:0000313" key="1">
    <source>
        <dbReference type="EMBL" id="MBR1139722.1"/>
    </source>
</evidence>
<keyword evidence="2" id="KW-1185">Reference proteome</keyword>
<comment type="caution">
    <text evidence="1">The sequence shown here is derived from an EMBL/GenBank/DDBJ whole genome shotgun (WGS) entry which is preliminary data.</text>
</comment>
<dbReference type="EMBL" id="JAFCLK010000032">
    <property type="protein sequence ID" value="MBR1139722.1"/>
    <property type="molecule type" value="Genomic_DNA"/>
</dbReference>
<proteinExistence type="predicted"/>
<organism evidence="1 2">
    <name type="scientific">Bradyrhizobium denitrificans</name>
    <dbReference type="NCBI Taxonomy" id="2734912"/>
    <lineage>
        <taxon>Bacteria</taxon>
        <taxon>Pseudomonadati</taxon>
        <taxon>Pseudomonadota</taxon>
        <taxon>Alphaproteobacteria</taxon>
        <taxon>Hyphomicrobiales</taxon>
        <taxon>Nitrobacteraceae</taxon>
        <taxon>Bradyrhizobium</taxon>
    </lineage>
</organism>
<dbReference type="RefSeq" id="WP_012046014.1">
    <property type="nucleotide sequence ID" value="NZ_JABFDP010000003.1"/>
</dbReference>
<dbReference type="Proteomes" id="UP001314635">
    <property type="component" value="Unassembled WGS sequence"/>
</dbReference>